<dbReference type="InterPro" id="IPR032710">
    <property type="entry name" value="NTF2-like_dom_sf"/>
</dbReference>
<dbReference type="EMBL" id="HBEK01009924">
    <property type="protein sequence ID" value="CAD8395447.1"/>
    <property type="molecule type" value="Transcribed_RNA"/>
</dbReference>
<evidence type="ECO:0000313" key="1">
    <source>
        <dbReference type="EMBL" id="CAD8395447.1"/>
    </source>
</evidence>
<dbReference type="PANTHER" id="PTHR34213">
    <property type="entry name" value="NUCLEAR TRANSPORT FACTOR 2 (NTF2) FAMILY PROTEIN"/>
    <property type="match status" value="1"/>
</dbReference>
<sequence>MNFRCSWLSLCDSRGCRKAVNSGPNLWCSFYKEMERESFDRSVLGSALKTVSVVVNSIFAFLLSELYFWGIPRSEGKRYPIVQDVIRLYESGGDSSVDLYGDSVVYEDPFLRFQGKDELQTAFEILGLQFNSTRITRYAPFWKTNQLLRIYNVQEYTLKLGLTLVIPSKIDLVFDESGKIVAQRDHTFHLPIIGEETWGIVAIPIQALRRLGAHCLCSLLEA</sequence>
<dbReference type="AlphaFoldDB" id="A0A7S0BJ18"/>
<proteinExistence type="predicted"/>
<gene>
    <name evidence="1" type="ORF">RMAR0315_LOCUS5433</name>
</gene>
<name>A0A7S0BJ18_9RHOD</name>
<accession>A0A7S0BJ18</accession>
<dbReference type="SUPFAM" id="SSF54427">
    <property type="entry name" value="NTF2-like"/>
    <property type="match status" value="1"/>
</dbReference>
<protein>
    <submittedName>
        <fullName evidence="1">Uncharacterized protein</fullName>
    </submittedName>
</protein>
<reference evidence="1" key="1">
    <citation type="submission" date="2021-01" db="EMBL/GenBank/DDBJ databases">
        <authorList>
            <person name="Corre E."/>
            <person name="Pelletier E."/>
            <person name="Niang G."/>
            <person name="Scheremetjew M."/>
            <person name="Finn R."/>
            <person name="Kale V."/>
            <person name="Holt S."/>
            <person name="Cochrane G."/>
            <person name="Meng A."/>
            <person name="Brown T."/>
            <person name="Cohen L."/>
        </authorList>
    </citation>
    <scope>NUCLEOTIDE SEQUENCE</scope>
    <source>
        <strain evidence="1">UTEX LB 2760</strain>
    </source>
</reference>
<organism evidence="1">
    <name type="scientific">Rhodosorus marinus</name>
    <dbReference type="NCBI Taxonomy" id="101924"/>
    <lineage>
        <taxon>Eukaryota</taxon>
        <taxon>Rhodophyta</taxon>
        <taxon>Stylonematophyceae</taxon>
        <taxon>Stylonematales</taxon>
        <taxon>Stylonemataceae</taxon>
        <taxon>Rhodosorus</taxon>
    </lineage>
</organism>
<dbReference type="PANTHER" id="PTHR34213:SF2">
    <property type="entry name" value="NUCLEAR TRANSPORT FACTOR 2 (NTF2) FAMILY PROTEIN"/>
    <property type="match status" value="1"/>
</dbReference>